<keyword evidence="1" id="KW-0812">Transmembrane</keyword>
<feature type="transmembrane region" description="Helical" evidence="1">
    <location>
        <begin position="175"/>
        <end position="194"/>
    </location>
</feature>
<feature type="transmembrane region" description="Helical" evidence="1">
    <location>
        <begin position="145"/>
        <end position="163"/>
    </location>
</feature>
<evidence type="ECO:0000256" key="1">
    <source>
        <dbReference type="SAM" id="Phobius"/>
    </source>
</evidence>
<evidence type="ECO:0000313" key="2">
    <source>
        <dbReference type="EMBL" id="SVB93795.1"/>
    </source>
</evidence>
<keyword evidence="1" id="KW-0472">Membrane</keyword>
<keyword evidence="1" id="KW-1133">Transmembrane helix</keyword>
<feature type="transmembrane region" description="Helical" evidence="1">
    <location>
        <begin position="91"/>
        <end position="114"/>
    </location>
</feature>
<dbReference type="EMBL" id="UINC01064792">
    <property type="protein sequence ID" value="SVB93795.1"/>
    <property type="molecule type" value="Genomic_DNA"/>
</dbReference>
<accession>A0A382I320</accession>
<feature type="transmembrane region" description="Helical" evidence="1">
    <location>
        <begin position="60"/>
        <end position="79"/>
    </location>
</feature>
<organism evidence="2">
    <name type="scientific">marine metagenome</name>
    <dbReference type="NCBI Taxonomy" id="408172"/>
    <lineage>
        <taxon>unclassified sequences</taxon>
        <taxon>metagenomes</taxon>
        <taxon>ecological metagenomes</taxon>
    </lineage>
</organism>
<gene>
    <name evidence="2" type="ORF">METZ01_LOCUS246649</name>
</gene>
<dbReference type="Pfam" id="PF14329">
    <property type="entry name" value="DUF4386"/>
    <property type="match status" value="1"/>
</dbReference>
<dbReference type="InterPro" id="IPR025495">
    <property type="entry name" value="DUF4386"/>
</dbReference>
<evidence type="ECO:0008006" key="3">
    <source>
        <dbReference type="Google" id="ProtNLM"/>
    </source>
</evidence>
<protein>
    <recommendedName>
        <fullName evidence="3">DUF4386 domain-containing protein</fullName>
    </recommendedName>
</protein>
<proteinExistence type="predicted"/>
<reference evidence="2" key="1">
    <citation type="submission" date="2018-05" db="EMBL/GenBank/DDBJ databases">
        <authorList>
            <person name="Lanie J.A."/>
            <person name="Ng W.-L."/>
            <person name="Kazmierczak K.M."/>
            <person name="Andrzejewski T.M."/>
            <person name="Davidsen T.M."/>
            <person name="Wayne K.J."/>
            <person name="Tettelin H."/>
            <person name="Glass J.I."/>
            <person name="Rusch D."/>
            <person name="Podicherti R."/>
            <person name="Tsui H.-C.T."/>
            <person name="Winkler M.E."/>
        </authorList>
    </citation>
    <scope>NUCLEOTIDE SEQUENCE</scope>
</reference>
<feature type="non-terminal residue" evidence="2">
    <location>
        <position position="201"/>
    </location>
</feature>
<sequence>MGESRKFNIGGYCAIAAGIAYVIVGIAYFNLPEIQRGTSDFSKFAEYLTSVAADSTMLQLQYWCFSIAAFMGLAVIIAAKRYMKDSSEDILDWASVLGLIGYGVMCTNFVRLAYLLPQRAQRFAEGGEQLQQAMLGANALPLDPTGILGFGFVGFWFLILNYLARDRDNFPNELAYIGIIGGILHIFVPLGTIINQQILVA</sequence>
<feature type="transmembrane region" description="Helical" evidence="1">
    <location>
        <begin position="12"/>
        <end position="31"/>
    </location>
</feature>
<name>A0A382I320_9ZZZZ</name>
<dbReference type="AlphaFoldDB" id="A0A382I320"/>